<dbReference type="Pfam" id="PF12697">
    <property type="entry name" value="Abhydrolase_6"/>
    <property type="match status" value="1"/>
</dbReference>
<evidence type="ECO:0000259" key="1">
    <source>
        <dbReference type="Pfam" id="PF12697"/>
    </source>
</evidence>
<dbReference type="PANTHER" id="PTHR46438:SF11">
    <property type="entry name" value="LIPASE-RELATED"/>
    <property type="match status" value="1"/>
</dbReference>
<name>A0A1W2LR06_9PSEU</name>
<organism evidence="2 3">
    <name type="scientific">Amycolatopsis keratiniphila subsp. keratiniphila</name>
    <dbReference type="NCBI Taxonomy" id="227715"/>
    <lineage>
        <taxon>Bacteria</taxon>
        <taxon>Bacillati</taxon>
        <taxon>Actinomycetota</taxon>
        <taxon>Actinomycetes</taxon>
        <taxon>Pseudonocardiales</taxon>
        <taxon>Pseudonocardiaceae</taxon>
        <taxon>Amycolatopsis</taxon>
        <taxon>Amycolatopsis japonica group</taxon>
    </lineage>
</organism>
<protein>
    <submittedName>
        <fullName evidence="2">Alpha/beta hydrolase</fullName>
    </submittedName>
</protein>
<evidence type="ECO:0000313" key="2">
    <source>
        <dbReference type="EMBL" id="ONF66771.1"/>
    </source>
</evidence>
<dbReference type="Proteomes" id="UP000076660">
    <property type="component" value="Unassembled WGS sequence"/>
</dbReference>
<dbReference type="InterPro" id="IPR000073">
    <property type="entry name" value="AB_hydrolase_1"/>
</dbReference>
<evidence type="ECO:0000313" key="3">
    <source>
        <dbReference type="Proteomes" id="UP000076660"/>
    </source>
</evidence>
<reference evidence="2 3" key="1">
    <citation type="submission" date="2016-12" db="EMBL/GenBank/DDBJ databases">
        <title>Amycolatopsis keratiniphila subsp. keratiniphila genome sequencing and assembly.</title>
        <authorList>
            <person name="Mayilraj S."/>
            <person name="Kaur N."/>
        </authorList>
    </citation>
    <scope>NUCLEOTIDE SEQUENCE [LARGE SCALE GENOMIC DNA]</scope>
    <source>
        <strain evidence="2 3">DSM 44409</strain>
    </source>
</reference>
<dbReference type="Gene3D" id="3.40.50.1820">
    <property type="entry name" value="alpha/beta hydrolase"/>
    <property type="match status" value="1"/>
</dbReference>
<dbReference type="GO" id="GO:0016787">
    <property type="term" value="F:hydrolase activity"/>
    <property type="evidence" value="ECO:0007669"/>
    <property type="project" value="UniProtKB-KW"/>
</dbReference>
<dbReference type="InterPro" id="IPR029058">
    <property type="entry name" value="AB_hydrolase_fold"/>
</dbReference>
<dbReference type="SUPFAM" id="SSF53474">
    <property type="entry name" value="alpha/beta-Hydrolases"/>
    <property type="match status" value="1"/>
</dbReference>
<feature type="domain" description="AB hydrolase-1" evidence="1">
    <location>
        <begin position="15"/>
        <end position="252"/>
    </location>
</feature>
<comment type="caution">
    <text evidence="2">The sequence shown here is derived from an EMBL/GenBank/DDBJ whole genome shotgun (WGS) entry which is preliminary data.</text>
</comment>
<proteinExistence type="predicted"/>
<gene>
    <name evidence="2" type="ORF">AVR91_0222615</name>
</gene>
<accession>A0A1W2LR06</accession>
<dbReference type="RefSeq" id="WP_063275329.1">
    <property type="nucleotide sequence ID" value="NZ_LQMT02000022.1"/>
</dbReference>
<dbReference type="PANTHER" id="PTHR46438">
    <property type="entry name" value="ALPHA/BETA-HYDROLASES SUPERFAMILY PROTEIN"/>
    <property type="match status" value="1"/>
</dbReference>
<dbReference type="OrthoDB" id="27092at2"/>
<dbReference type="PRINTS" id="PR00111">
    <property type="entry name" value="ABHYDROLASE"/>
</dbReference>
<keyword evidence="2" id="KW-0378">Hydrolase</keyword>
<sequence length="262" mass="28208">MDDVVFDRAGTGEPLVLIHGVGHRRQAWSPVLGLLTPHRDVITVDLPGFGESAPHSGGYGVEAAVEMFGKFFDDLGLGKPHVAGNSLGGLLSLALGEAGLVRSVTALSPAGLWTPRQQRYALSMLRTHRLLAERIPERTALRLAATPAGRSVLTGMIVGRPDRLTTQVVMEDIRALAGCPGFRPTLEQARGGFRFEGVVRDVPVTIAWAERDRILARPKAAELRRIAPEAELLVLRGCGHVPMNDEPELVARVLLDGSSRAM</sequence>
<dbReference type="EMBL" id="LQMT02000022">
    <property type="protein sequence ID" value="ONF66771.1"/>
    <property type="molecule type" value="Genomic_DNA"/>
</dbReference>
<dbReference type="AlphaFoldDB" id="A0A1W2LR06"/>